<feature type="domain" description="HTH lysR-type" evidence="5">
    <location>
        <begin position="1"/>
        <end position="58"/>
    </location>
</feature>
<dbReference type="PANTHER" id="PTHR30427:SF1">
    <property type="entry name" value="TRANSCRIPTIONAL ACTIVATOR PROTEIN LYSR"/>
    <property type="match status" value="1"/>
</dbReference>
<dbReference type="InterPro" id="IPR037424">
    <property type="entry name" value="NocR_PBP2"/>
</dbReference>
<dbReference type="SUPFAM" id="SSF53850">
    <property type="entry name" value="Periplasmic binding protein-like II"/>
    <property type="match status" value="1"/>
</dbReference>
<dbReference type="PROSITE" id="PS50931">
    <property type="entry name" value="HTH_LYSR"/>
    <property type="match status" value="1"/>
</dbReference>
<keyword evidence="4" id="KW-0804">Transcription</keyword>
<evidence type="ECO:0000256" key="3">
    <source>
        <dbReference type="ARBA" id="ARBA00023125"/>
    </source>
</evidence>
<dbReference type="InterPro" id="IPR005119">
    <property type="entry name" value="LysR_subst-bd"/>
</dbReference>
<organism evidence="6 7">
    <name type="scientific">Chelatococcus albus</name>
    <dbReference type="NCBI Taxonomy" id="3047466"/>
    <lineage>
        <taxon>Bacteria</taxon>
        <taxon>Pseudomonadati</taxon>
        <taxon>Pseudomonadota</taxon>
        <taxon>Alphaproteobacteria</taxon>
        <taxon>Hyphomicrobiales</taxon>
        <taxon>Chelatococcaceae</taxon>
        <taxon>Chelatococcus</taxon>
    </lineage>
</organism>
<dbReference type="EMBL" id="JASJEV010000005">
    <property type="protein sequence ID" value="MDJ1158665.1"/>
    <property type="molecule type" value="Genomic_DNA"/>
</dbReference>
<dbReference type="CDD" id="cd08415">
    <property type="entry name" value="PBP2_LysR_opines_like"/>
    <property type="match status" value="1"/>
</dbReference>
<dbReference type="PRINTS" id="PR00039">
    <property type="entry name" value="HTHLYSR"/>
</dbReference>
<evidence type="ECO:0000256" key="2">
    <source>
        <dbReference type="ARBA" id="ARBA00023015"/>
    </source>
</evidence>
<accession>A0ABT7AHU6</accession>
<comment type="caution">
    <text evidence="6">The sequence shown here is derived from an EMBL/GenBank/DDBJ whole genome shotgun (WGS) entry which is preliminary data.</text>
</comment>
<dbReference type="Gene3D" id="3.40.190.290">
    <property type="match status" value="1"/>
</dbReference>
<keyword evidence="3" id="KW-0238">DNA-binding</keyword>
<keyword evidence="7" id="KW-1185">Reference proteome</keyword>
<evidence type="ECO:0000313" key="7">
    <source>
        <dbReference type="Proteomes" id="UP001321492"/>
    </source>
</evidence>
<gene>
    <name evidence="6" type="ORF">QNA08_10510</name>
</gene>
<sequence>MNLKQIEAFRAVMITGTASRAAEILGVTQPAVSRAVAELERSVGLRLFDRVRSRLVPTPEGRLFFRDVEEAFTGLERLRASAARIRDFGSGDLRVASLSALGTTLVPQAIGRFVAGHAGVSVTLQIHGSSTVRDLVASAQFDIGLAADEIDTSGVVHQVFCTPRMLCAVPAGHRLTTREVIEAADLDGEPFVALAPEDTVRRALQEELLRIGARPRIVVETPASLTVGALVAQGLGLGLVNPYTVEGLEAAGVSLKPFEPALHARTLLLLPADRQKSRLIVAFVEALMACRNAWGAGR</sequence>
<dbReference type="Gene3D" id="1.10.10.10">
    <property type="entry name" value="Winged helix-like DNA-binding domain superfamily/Winged helix DNA-binding domain"/>
    <property type="match status" value="1"/>
</dbReference>
<proteinExistence type="inferred from homology"/>
<dbReference type="SUPFAM" id="SSF46785">
    <property type="entry name" value="Winged helix' DNA-binding domain"/>
    <property type="match status" value="1"/>
</dbReference>
<dbReference type="Proteomes" id="UP001321492">
    <property type="component" value="Unassembled WGS sequence"/>
</dbReference>
<dbReference type="Pfam" id="PF03466">
    <property type="entry name" value="LysR_substrate"/>
    <property type="match status" value="1"/>
</dbReference>
<comment type="similarity">
    <text evidence="1">Belongs to the LysR transcriptional regulatory family.</text>
</comment>
<evidence type="ECO:0000256" key="1">
    <source>
        <dbReference type="ARBA" id="ARBA00009437"/>
    </source>
</evidence>
<reference evidence="6 7" key="1">
    <citation type="submission" date="2023-05" db="EMBL/GenBank/DDBJ databases">
        <title>Chelatococcus sp. nov., a moderately thermophilic bacterium isolated from hot spring microbial mat.</title>
        <authorList>
            <person name="Hu C.-J."/>
            <person name="Li W.-J."/>
        </authorList>
    </citation>
    <scope>NUCLEOTIDE SEQUENCE [LARGE SCALE GENOMIC DNA]</scope>
    <source>
        <strain evidence="6 7">SYSU G07232</strain>
    </source>
</reference>
<dbReference type="RefSeq" id="WP_283740641.1">
    <property type="nucleotide sequence ID" value="NZ_JASJEV010000005.1"/>
</dbReference>
<keyword evidence="2" id="KW-0805">Transcription regulation</keyword>
<dbReference type="InterPro" id="IPR000847">
    <property type="entry name" value="LysR_HTH_N"/>
</dbReference>
<evidence type="ECO:0000313" key="6">
    <source>
        <dbReference type="EMBL" id="MDJ1158665.1"/>
    </source>
</evidence>
<name>A0ABT7AHU6_9HYPH</name>
<dbReference type="PANTHER" id="PTHR30427">
    <property type="entry name" value="TRANSCRIPTIONAL ACTIVATOR PROTEIN LYSR"/>
    <property type="match status" value="1"/>
</dbReference>
<dbReference type="InterPro" id="IPR036390">
    <property type="entry name" value="WH_DNA-bd_sf"/>
</dbReference>
<dbReference type="Pfam" id="PF00126">
    <property type="entry name" value="HTH_1"/>
    <property type="match status" value="1"/>
</dbReference>
<evidence type="ECO:0000256" key="4">
    <source>
        <dbReference type="ARBA" id="ARBA00023163"/>
    </source>
</evidence>
<dbReference type="InterPro" id="IPR036388">
    <property type="entry name" value="WH-like_DNA-bd_sf"/>
</dbReference>
<protein>
    <submittedName>
        <fullName evidence="6">LysR substrate-binding domain-containing protein</fullName>
    </submittedName>
</protein>
<evidence type="ECO:0000259" key="5">
    <source>
        <dbReference type="PROSITE" id="PS50931"/>
    </source>
</evidence>